<keyword evidence="1" id="KW-0728">SH3 domain</keyword>
<dbReference type="Gene3D" id="1.20.120.830">
    <property type="entry name" value="Serine-rich domain"/>
    <property type="match status" value="1"/>
</dbReference>
<feature type="compositionally biased region" description="Acidic residues" evidence="2">
    <location>
        <begin position="437"/>
        <end position="446"/>
    </location>
</feature>
<dbReference type="PANTHER" id="PTHR10654">
    <property type="entry name" value="CAS SCAFFOLDING PROTEIN"/>
    <property type="match status" value="1"/>
</dbReference>
<evidence type="ECO:0000256" key="1">
    <source>
        <dbReference type="ARBA" id="ARBA00022443"/>
    </source>
</evidence>
<feature type="region of interest" description="Disordered" evidence="2">
    <location>
        <begin position="84"/>
        <end position="153"/>
    </location>
</feature>
<protein>
    <recommendedName>
        <fullName evidence="7">SH3 domain-containing protein</fullName>
    </recommendedName>
</protein>
<organism evidence="5 6">
    <name type="scientific">Saguinus oedipus</name>
    <name type="common">Cotton-top tamarin</name>
    <name type="synonym">Oedipomidas oedipus</name>
    <dbReference type="NCBI Taxonomy" id="9490"/>
    <lineage>
        <taxon>Eukaryota</taxon>
        <taxon>Metazoa</taxon>
        <taxon>Chordata</taxon>
        <taxon>Craniata</taxon>
        <taxon>Vertebrata</taxon>
        <taxon>Euteleostomi</taxon>
        <taxon>Mammalia</taxon>
        <taxon>Eutheria</taxon>
        <taxon>Euarchontoglires</taxon>
        <taxon>Primates</taxon>
        <taxon>Haplorrhini</taxon>
        <taxon>Platyrrhini</taxon>
        <taxon>Cebidae</taxon>
        <taxon>Callitrichinae</taxon>
        <taxon>Saguinus</taxon>
    </lineage>
</organism>
<comment type="caution">
    <text evidence="5">The sequence shown here is derived from an EMBL/GenBank/DDBJ whole genome shotgun (WGS) entry which is preliminary data.</text>
</comment>
<evidence type="ECO:0000259" key="4">
    <source>
        <dbReference type="Pfam" id="PF08824"/>
    </source>
</evidence>
<evidence type="ECO:0000313" key="5">
    <source>
        <dbReference type="EMBL" id="KAK2090592.1"/>
    </source>
</evidence>
<dbReference type="InterPro" id="IPR038319">
    <property type="entry name" value="Serine_rich_sf"/>
</dbReference>
<proteinExistence type="predicted"/>
<dbReference type="InterPro" id="IPR014928">
    <property type="entry name" value="Serine_rich_dom"/>
</dbReference>
<evidence type="ECO:0008006" key="7">
    <source>
        <dbReference type="Google" id="ProtNLM"/>
    </source>
</evidence>
<dbReference type="PANTHER" id="PTHR10654:SF15">
    <property type="entry name" value="BREAST CANCER ANTI-ESTROGEN RESISTANCE PROTEIN 1"/>
    <property type="match status" value="1"/>
</dbReference>
<dbReference type="InterPro" id="IPR036028">
    <property type="entry name" value="SH3-like_dom_sf"/>
</dbReference>
<accession>A0ABQ9U2H4</accession>
<dbReference type="Pfam" id="PF00018">
    <property type="entry name" value="SH3_1"/>
    <property type="match status" value="1"/>
</dbReference>
<dbReference type="Pfam" id="PF08824">
    <property type="entry name" value="Serine_rich"/>
    <property type="match status" value="1"/>
</dbReference>
<keyword evidence="6" id="KW-1185">Reference proteome</keyword>
<feature type="compositionally biased region" description="Polar residues" evidence="2">
    <location>
        <begin position="93"/>
        <end position="108"/>
    </location>
</feature>
<evidence type="ECO:0000256" key="2">
    <source>
        <dbReference type="SAM" id="MobiDB-lite"/>
    </source>
</evidence>
<dbReference type="InterPro" id="IPR037362">
    <property type="entry name" value="CAS_fam"/>
</dbReference>
<feature type="domain" description="SH3" evidence="3">
    <location>
        <begin position="9"/>
        <end position="40"/>
    </location>
</feature>
<feature type="compositionally biased region" description="Polar residues" evidence="2">
    <location>
        <begin position="411"/>
        <end position="436"/>
    </location>
</feature>
<feature type="region of interest" description="Disordered" evidence="2">
    <location>
        <begin position="240"/>
        <end position="287"/>
    </location>
</feature>
<dbReference type="EMBL" id="JASSZA010000017">
    <property type="protein sequence ID" value="KAK2090592.1"/>
    <property type="molecule type" value="Genomic_DNA"/>
</dbReference>
<reference evidence="5 6" key="1">
    <citation type="submission" date="2023-05" db="EMBL/GenBank/DDBJ databases">
        <title>B98-5 Cell Line De Novo Hybrid Assembly: An Optical Mapping Approach.</title>
        <authorList>
            <person name="Kananen K."/>
            <person name="Auerbach J.A."/>
            <person name="Kautto E."/>
            <person name="Blachly J.S."/>
        </authorList>
    </citation>
    <scope>NUCLEOTIDE SEQUENCE [LARGE SCALE GENOMIC DNA]</scope>
    <source>
        <strain evidence="5">B95-8</strain>
        <tissue evidence="5">Cell line</tissue>
    </source>
</reference>
<dbReference type="SUPFAM" id="SSF50044">
    <property type="entry name" value="SH3-domain"/>
    <property type="match status" value="1"/>
</dbReference>
<dbReference type="Gene3D" id="2.30.30.40">
    <property type="entry name" value="SH3 Domains"/>
    <property type="match status" value="1"/>
</dbReference>
<feature type="region of interest" description="Disordered" evidence="2">
    <location>
        <begin position="401"/>
        <end position="446"/>
    </location>
</feature>
<gene>
    <name evidence="5" type="ORF">P7K49_031849</name>
</gene>
<evidence type="ECO:0000259" key="3">
    <source>
        <dbReference type="Pfam" id="PF00018"/>
    </source>
</evidence>
<dbReference type="InterPro" id="IPR001452">
    <property type="entry name" value="SH3_domain"/>
</dbReference>
<sequence length="446" mass="47487">MNHLNVLAKALYDNVAKSPDELSFCKGDIMTVLDRTCRAWTASGSAHCTGTRASCPYTPMLPATYQPLPDSVYLVPTLSKTQQGLYQAPGPSPQFQSSPAKQTSTFLKQTPHHPACPVQPPSSLQSSSIGEQGRAQRPASVRRPTRCPAFTKAKPFDPTRTSLVLAAPTPDSPPAEDVYDVLPPAPDLYDVPPGLWRPGPGTCTTCPVNGCFLLKWPTVARLTMHAQQPVGVLLGGGGARRRTPGVGSRCGGPGSAAAGCERHRCPPPGPGRQRRWDPKLAQHPSHRSHWCRSCGPPWLQSRVQSTSCRSSAVGNAAHTSDCALHAKLSRQWQKMEDVHQTLVAHGPAHDAGRGGPGTTPEDLDQLVACSWAVPEDAKELASFLHGNASLLFRRTKAPALGPEGGGALHPNLTNKVSSIQSRPLPSPTKFTSQDSPDGQDENSEGG</sequence>
<evidence type="ECO:0000313" key="6">
    <source>
        <dbReference type="Proteomes" id="UP001266305"/>
    </source>
</evidence>
<name>A0ABQ9U2H4_SAGOE</name>
<feature type="domain" description="Serine rich protein interaction" evidence="4">
    <location>
        <begin position="311"/>
        <end position="395"/>
    </location>
</feature>
<dbReference type="Proteomes" id="UP001266305">
    <property type="component" value="Unassembled WGS sequence"/>
</dbReference>